<proteinExistence type="predicted"/>
<dbReference type="AlphaFoldDB" id="A0A5S4V820"/>
<name>A0A5S4V820_9MICO</name>
<evidence type="ECO:0000313" key="2">
    <source>
        <dbReference type="Proteomes" id="UP000325243"/>
    </source>
</evidence>
<keyword evidence="2" id="KW-1185">Reference proteome</keyword>
<protein>
    <submittedName>
        <fullName evidence="1">Thioredoxin family protein</fullName>
    </submittedName>
</protein>
<dbReference type="Proteomes" id="UP000325243">
    <property type="component" value="Unassembled WGS sequence"/>
</dbReference>
<evidence type="ECO:0000313" key="1">
    <source>
        <dbReference type="EMBL" id="TYL54218.1"/>
    </source>
</evidence>
<reference evidence="1 2" key="1">
    <citation type="submission" date="2019-08" db="EMBL/GenBank/DDBJ databases">
        <authorList>
            <person name="Hu J."/>
        </authorList>
    </citation>
    <scope>NUCLEOTIDE SEQUENCE [LARGE SCALE GENOMIC DNA]</scope>
    <source>
        <strain evidence="1 2">NEAU-184</strain>
    </source>
</reference>
<dbReference type="EMBL" id="VSSB01000001">
    <property type="protein sequence ID" value="TYL54218.1"/>
    <property type="molecule type" value="Genomic_DNA"/>
</dbReference>
<organism evidence="1 2">
    <name type="scientific">Agromyces mariniharenae</name>
    <dbReference type="NCBI Taxonomy" id="2604423"/>
    <lineage>
        <taxon>Bacteria</taxon>
        <taxon>Bacillati</taxon>
        <taxon>Actinomycetota</taxon>
        <taxon>Actinomycetes</taxon>
        <taxon>Micrococcales</taxon>
        <taxon>Microbacteriaceae</taxon>
        <taxon>Agromyces</taxon>
    </lineage>
</organism>
<comment type="caution">
    <text evidence="1">The sequence shown here is derived from an EMBL/GenBank/DDBJ whole genome shotgun (WGS) entry which is preliminary data.</text>
</comment>
<sequence length="137" mass="14413">MTTETDPVTSPGTGRRDGGARIELLHIADCPNWEETLRLLRSALDATGHRAVPIGVQLLDSQEAAGAWAFAGSPTILVDGVDLFPSAGRTRSLACRVYATPRGFSGHPTRAQLEEAIVSRMIAGCSSTGVASPRSAR</sequence>
<gene>
    <name evidence="1" type="ORF">FYC51_11650</name>
</gene>
<accession>A0A5S4V820</accession>